<proteinExistence type="predicted"/>
<comment type="caution">
    <text evidence="2">The sequence shown here is derived from an EMBL/GenBank/DDBJ whole genome shotgun (WGS) entry which is preliminary data.</text>
</comment>
<dbReference type="OrthoDB" id="5347061at2759"/>
<sequence length="738" mass="83600">MGLCDQCLGFDIRALLLESAGQKPEATRNTDRNFADTGDLRPAIPHFYLLHETLVALKISAEQGCQLCQLFWQTWMVTAPKTDFTEEWLDRIFEGKVYLGCSLWSVSRQGVPYVTLSQKTSDGRNRTLSSFEAFAERDHLPDDGEHLLGRAVYSDPSSAACISVAKEWMQECLNDHEQCNATRGETHLPTRVIEVGDDTCRPKLVTTNGKVGTWIALSYCWGGDSKFVLNEKKRAELEAGVPVENFPGTLRDAILITRRLRIKYIWIDALCIQQDSKEDWAREASKMRDVYSGAVLTVIAANSPSTISGIFSTREQKSARVPVEWKASVGSKRPCKVFLRLGSELWDHKLQASRLMTRGWTLQEGLLAPRTLSYGKQQMIWECSRHQSDEGGRITRATEDYRVKGFLQRLINLGKDSHPKPKRGLLSRLSLRMDKPDEWWKPYGIANPYDKWYDIVQQFTGRSLTKDSDTLPALSGIAKAFQSVLDDTYCAGLWKKDILCSLMWVRSPSYPADNLTRFVPARPSTYLAPSWSWASIAGKEASMIGNWKNRECLPTALNVAKVVSISTILEGSDPFGQVIEGGELVLKARFCRINSVPPTYSLSREWPTPDDKFPEPPSRENYTIQEIVYNNLLIVDALIYEFFQQHKPHQNQHFGLVELVRWDLAPASRVPGMDFLIVESTGKREGEYRKVGQLALRKEEIPNKDAVTPEQYANTVQSNKAFDEIVEANWRKKTVILV</sequence>
<evidence type="ECO:0000259" key="1">
    <source>
        <dbReference type="Pfam" id="PF06985"/>
    </source>
</evidence>
<dbReference type="EMBL" id="MU251623">
    <property type="protein sequence ID" value="KAG9231108.1"/>
    <property type="molecule type" value="Genomic_DNA"/>
</dbReference>
<gene>
    <name evidence="2" type="ORF">BJ875DRAFT_383672</name>
</gene>
<accession>A0A9P7YDN9</accession>
<keyword evidence="3" id="KW-1185">Reference proteome</keyword>
<dbReference type="PANTHER" id="PTHR33112:SF8">
    <property type="entry name" value="HETEROKARYON INCOMPATIBILITY DOMAIN-CONTAINING PROTEIN"/>
    <property type="match status" value="1"/>
</dbReference>
<protein>
    <submittedName>
        <fullName evidence="2">Heterokaryon incompatibility protein-domain-containing protein</fullName>
    </submittedName>
</protein>
<dbReference type="InterPro" id="IPR010730">
    <property type="entry name" value="HET"/>
</dbReference>
<dbReference type="PANTHER" id="PTHR33112">
    <property type="entry name" value="DOMAIN PROTEIN, PUTATIVE-RELATED"/>
    <property type="match status" value="1"/>
</dbReference>
<organism evidence="2 3">
    <name type="scientific">Amylocarpus encephaloides</name>
    <dbReference type="NCBI Taxonomy" id="45428"/>
    <lineage>
        <taxon>Eukaryota</taxon>
        <taxon>Fungi</taxon>
        <taxon>Dikarya</taxon>
        <taxon>Ascomycota</taxon>
        <taxon>Pezizomycotina</taxon>
        <taxon>Leotiomycetes</taxon>
        <taxon>Helotiales</taxon>
        <taxon>Helotiales incertae sedis</taxon>
        <taxon>Amylocarpus</taxon>
    </lineage>
</organism>
<evidence type="ECO:0000313" key="2">
    <source>
        <dbReference type="EMBL" id="KAG9231108.1"/>
    </source>
</evidence>
<dbReference type="Proteomes" id="UP000824998">
    <property type="component" value="Unassembled WGS sequence"/>
</dbReference>
<dbReference type="AlphaFoldDB" id="A0A9P7YDN9"/>
<reference evidence="2" key="1">
    <citation type="journal article" date="2021" name="IMA Fungus">
        <title>Genomic characterization of three marine fungi, including Emericellopsis atlantica sp. nov. with signatures of a generalist lifestyle and marine biomass degradation.</title>
        <authorList>
            <person name="Hagestad O.C."/>
            <person name="Hou L."/>
            <person name="Andersen J.H."/>
            <person name="Hansen E.H."/>
            <person name="Altermark B."/>
            <person name="Li C."/>
            <person name="Kuhnert E."/>
            <person name="Cox R.J."/>
            <person name="Crous P.W."/>
            <person name="Spatafora J.W."/>
            <person name="Lail K."/>
            <person name="Amirebrahimi M."/>
            <person name="Lipzen A."/>
            <person name="Pangilinan J."/>
            <person name="Andreopoulos W."/>
            <person name="Hayes R.D."/>
            <person name="Ng V."/>
            <person name="Grigoriev I.V."/>
            <person name="Jackson S.A."/>
            <person name="Sutton T.D.S."/>
            <person name="Dobson A.D.W."/>
            <person name="Rama T."/>
        </authorList>
    </citation>
    <scope>NUCLEOTIDE SEQUENCE</scope>
    <source>
        <strain evidence="2">TRa018bII</strain>
    </source>
</reference>
<feature type="domain" description="Heterokaryon incompatibility" evidence="1">
    <location>
        <begin position="214"/>
        <end position="364"/>
    </location>
</feature>
<dbReference type="Pfam" id="PF06985">
    <property type="entry name" value="HET"/>
    <property type="match status" value="1"/>
</dbReference>
<name>A0A9P7YDN9_9HELO</name>
<evidence type="ECO:0000313" key="3">
    <source>
        <dbReference type="Proteomes" id="UP000824998"/>
    </source>
</evidence>